<evidence type="ECO:0000256" key="1">
    <source>
        <dbReference type="SAM" id="MobiDB-lite"/>
    </source>
</evidence>
<feature type="region of interest" description="Disordered" evidence="1">
    <location>
        <begin position="1"/>
        <end position="30"/>
    </location>
</feature>
<accession>A0A1C7LVN7</accession>
<dbReference type="AlphaFoldDB" id="A0A1C7LVN7"/>
<comment type="caution">
    <text evidence="2">The sequence shown here is derived from an EMBL/GenBank/DDBJ whole genome shotgun (WGS) entry which is preliminary data.</text>
</comment>
<keyword evidence="3" id="KW-1185">Reference proteome</keyword>
<organism evidence="2 3">
    <name type="scientific">Grifola frondosa</name>
    <name type="common">Maitake</name>
    <name type="synonym">Polyporus frondosus</name>
    <dbReference type="NCBI Taxonomy" id="5627"/>
    <lineage>
        <taxon>Eukaryota</taxon>
        <taxon>Fungi</taxon>
        <taxon>Dikarya</taxon>
        <taxon>Basidiomycota</taxon>
        <taxon>Agaricomycotina</taxon>
        <taxon>Agaricomycetes</taxon>
        <taxon>Polyporales</taxon>
        <taxon>Grifolaceae</taxon>
        <taxon>Grifola</taxon>
    </lineage>
</organism>
<evidence type="ECO:0000313" key="3">
    <source>
        <dbReference type="Proteomes" id="UP000092993"/>
    </source>
</evidence>
<dbReference type="EMBL" id="LUGG01000019">
    <property type="protein sequence ID" value="OBZ68750.1"/>
    <property type="molecule type" value="Genomic_DNA"/>
</dbReference>
<name>A0A1C7LVN7_GRIFR</name>
<protein>
    <submittedName>
        <fullName evidence="2">Uncharacterized protein</fullName>
    </submittedName>
</protein>
<reference evidence="2 3" key="1">
    <citation type="submission" date="2016-03" db="EMBL/GenBank/DDBJ databases">
        <title>Whole genome sequencing of Grifola frondosa 9006-11.</title>
        <authorList>
            <person name="Min B."/>
            <person name="Park H."/>
            <person name="Kim J.-G."/>
            <person name="Cho H."/>
            <person name="Oh Y.-L."/>
            <person name="Kong W.-S."/>
            <person name="Choi I.-G."/>
        </authorList>
    </citation>
    <scope>NUCLEOTIDE SEQUENCE [LARGE SCALE GENOMIC DNA]</scope>
    <source>
        <strain evidence="2 3">9006-11</strain>
    </source>
</reference>
<sequence>MGGSETIYTHTPRVYSPRSHVTNGSRWTPYPSGRLSYVTYCTSNLSVSRNGLAPQWLYSGTASMVDMRSILYRNHVL</sequence>
<dbReference type="Proteomes" id="UP000092993">
    <property type="component" value="Unassembled WGS sequence"/>
</dbReference>
<evidence type="ECO:0000313" key="2">
    <source>
        <dbReference type="EMBL" id="OBZ68750.1"/>
    </source>
</evidence>
<gene>
    <name evidence="2" type="ORF">A0H81_11300</name>
</gene>
<proteinExistence type="predicted"/>